<accession>A0ABQ5ZZ12</accession>
<keyword evidence="2" id="KW-1185">Reference proteome</keyword>
<dbReference type="PROSITE" id="PS51257">
    <property type="entry name" value="PROKAR_LIPOPROTEIN"/>
    <property type="match status" value="1"/>
</dbReference>
<comment type="caution">
    <text evidence="1">The sequence shown here is derived from an EMBL/GenBank/DDBJ whole genome shotgun (WGS) entry which is preliminary data.</text>
</comment>
<evidence type="ECO:0008006" key="3">
    <source>
        <dbReference type="Google" id="ProtNLM"/>
    </source>
</evidence>
<protein>
    <recommendedName>
        <fullName evidence="3">Entry exclusion lipoprotein TrbK</fullName>
    </recommendedName>
</protein>
<sequence length="70" mass="7619">MKKVLMMFGVTIIAGVLLTGCSKSQAEIEEEAKELATACIEQMQKNPITGGESKACKEVEKFAKKHGIDF</sequence>
<dbReference type="EMBL" id="BSOR01000035">
    <property type="protein sequence ID" value="GLR64622.1"/>
    <property type="molecule type" value="Genomic_DNA"/>
</dbReference>
<organism evidence="1 2">
    <name type="scientific">Marinospirillum insulare</name>
    <dbReference type="NCBI Taxonomy" id="217169"/>
    <lineage>
        <taxon>Bacteria</taxon>
        <taxon>Pseudomonadati</taxon>
        <taxon>Pseudomonadota</taxon>
        <taxon>Gammaproteobacteria</taxon>
        <taxon>Oceanospirillales</taxon>
        <taxon>Oceanospirillaceae</taxon>
        <taxon>Marinospirillum</taxon>
    </lineage>
</organism>
<evidence type="ECO:0000313" key="2">
    <source>
        <dbReference type="Proteomes" id="UP001156682"/>
    </source>
</evidence>
<dbReference type="Proteomes" id="UP001156682">
    <property type="component" value="Unassembled WGS sequence"/>
</dbReference>
<name>A0ABQ5ZZ12_9GAMM</name>
<gene>
    <name evidence="1" type="ORF">GCM10007878_20600</name>
</gene>
<proteinExistence type="predicted"/>
<dbReference type="RefSeq" id="WP_027851739.1">
    <property type="nucleotide sequence ID" value="NZ_BSOR01000035.1"/>
</dbReference>
<reference evidence="2" key="1">
    <citation type="journal article" date="2019" name="Int. J. Syst. Evol. Microbiol.">
        <title>The Global Catalogue of Microorganisms (GCM) 10K type strain sequencing project: providing services to taxonomists for standard genome sequencing and annotation.</title>
        <authorList>
            <consortium name="The Broad Institute Genomics Platform"/>
            <consortium name="The Broad Institute Genome Sequencing Center for Infectious Disease"/>
            <person name="Wu L."/>
            <person name="Ma J."/>
        </authorList>
    </citation>
    <scope>NUCLEOTIDE SEQUENCE [LARGE SCALE GENOMIC DNA]</scope>
    <source>
        <strain evidence="2">NBRC 100033</strain>
    </source>
</reference>
<evidence type="ECO:0000313" key="1">
    <source>
        <dbReference type="EMBL" id="GLR64622.1"/>
    </source>
</evidence>